<feature type="signal peptide" evidence="4">
    <location>
        <begin position="1"/>
        <end position="20"/>
    </location>
</feature>
<dbReference type="AlphaFoldDB" id="I7B7U4"/>
<gene>
    <name evidence="5" type="ordered locus">T1E_5434</name>
</gene>
<protein>
    <submittedName>
        <fullName evidence="5">Family S43 non-peptidase-like protein</fullName>
    </submittedName>
</protein>
<evidence type="ECO:0000313" key="6">
    <source>
        <dbReference type="Proteomes" id="UP000006503"/>
    </source>
</evidence>
<dbReference type="RefSeq" id="WP_014861870.1">
    <property type="nucleotide sequence ID" value="NC_018220.1"/>
</dbReference>
<dbReference type="Gene3D" id="2.40.160.10">
    <property type="entry name" value="Porin"/>
    <property type="match status" value="1"/>
</dbReference>
<dbReference type="Proteomes" id="UP000006503">
    <property type="component" value="Chromosome"/>
</dbReference>
<accession>I7B7U4</accession>
<dbReference type="PANTHER" id="PTHR34596">
    <property type="entry name" value="CHITOPORIN"/>
    <property type="match status" value="1"/>
</dbReference>
<keyword evidence="2" id="KW-0813">Transport</keyword>
<evidence type="ECO:0000256" key="2">
    <source>
        <dbReference type="ARBA" id="ARBA00022448"/>
    </source>
</evidence>
<feature type="chain" id="PRO_5003707822" evidence="4">
    <location>
        <begin position="21"/>
        <end position="439"/>
    </location>
</feature>
<dbReference type="HOGENOM" id="CLU_042378_2_1_6"/>
<comment type="similarity">
    <text evidence="1">Belongs to the outer membrane porin (Opr) (TC 1.B.25) family.</text>
</comment>
<dbReference type="EMBL" id="CP003734">
    <property type="protein sequence ID" value="AFO51255.1"/>
    <property type="molecule type" value="Genomic_DNA"/>
</dbReference>
<name>I7B7U4_PSEPT</name>
<evidence type="ECO:0000313" key="5">
    <source>
        <dbReference type="EMBL" id="AFO51255.1"/>
    </source>
</evidence>
<organism evidence="5 6">
    <name type="scientific">Pseudomonas putida (strain DOT-T1E)</name>
    <dbReference type="NCBI Taxonomy" id="1196325"/>
    <lineage>
        <taxon>Bacteria</taxon>
        <taxon>Pseudomonadati</taxon>
        <taxon>Pseudomonadota</taxon>
        <taxon>Gammaproteobacteria</taxon>
        <taxon>Pseudomonadales</taxon>
        <taxon>Pseudomonadaceae</taxon>
        <taxon>Pseudomonas</taxon>
    </lineage>
</organism>
<evidence type="ECO:0000256" key="1">
    <source>
        <dbReference type="ARBA" id="ARBA00009075"/>
    </source>
</evidence>
<evidence type="ECO:0000256" key="4">
    <source>
        <dbReference type="SAM" id="SignalP"/>
    </source>
</evidence>
<keyword evidence="3 4" id="KW-0732">Signal</keyword>
<dbReference type="GO" id="GO:0015288">
    <property type="term" value="F:porin activity"/>
    <property type="evidence" value="ECO:0007669"/>
    <property type="project" value="TreeGrafter"/>
</dbReference>
<dbReference type="GO" id="GO:0016020">
    <property type="term" value="C:membrane"/>
    <property type="evidence" value="ECO:0007669"/>
    <property type="project" value="InterPro"/>
</dbReference>
<dbReference type="InterPro" id="IPR023614">
    <property type="entry name" value="Porin_dom_sf"/>
</dbReference>
<sequence length="439" mass="47532">MTLKTALPLLLCLLTPSAMAEGFVENSTLDLSLRNVFFTHHYDEYSPTATRLTSKSQEWAQGFRVAYKSGFTPGALGLGVDAMGMFAVKLDGGAGHHQRGTMIPSDGDGAVDSWARAAANAKLKYSQTILFSGNAIAPSIPVLISDDTRVLPQTYQGWTLVSKDIANVVATGGRLTKATGRYSSDRSGLAAAGGTKESSGFNYAGIDYTPTESIKAQYYFGQLEDYYRQDFLGLTAKHAFSDGQSLLADLRYFRSRADGRNGEPGYRLAGYTKDASGRIDNDTWSASLTYAKGAHSIMAGYQSVSDDSGFAAIIPSSLPNKEAGAFTFYLQTSRLLYGFTRAGEKTTFTQYAYNFAGVGLPGLVFNASYWSGTDINQASGSGAREWERDLALHYAVQSGPFKGLGVSYYNAIGHSTTVYEANHRNTENRIYVNYSVPIF</sequence>
<reference evidence="6" key="1">
    <citation type="journal article" date="2013" name="Microb. Biotechnol.">
        <title>Metabolic potential of the organic-solvent tolerant Pseudomonas putida DOT-T1E deduced from its annotated genome.</title>
        <authorList>
            <person name="Udaondo Z."/>
            <person name="Molina L."/>
            <person name="Daniels C."/>
            <person name="Gomez M.J."/>
            <person name="Molina-Henares M.A."/>
            <person name="Matilla M.A."/>
            <person name="Roca A."/>
            <person name="Fernandez M."/>
            <person name="Duque E."/>
            <person name="Segura A."/>
            <person name="Ramos J.L."/>
        </authorList>
    </citation>
    <scope>NUCLEOTIDE SEQUENCE [LARGE SCALE GENOMIC DNA]</scope>
    <source>
        <strain evidence="6">DOT-T1E</strain>
    </source>
</reference>
<dbReference type="PANTHER" id="PTHR34596:SF2">
    <property type="entry name" value="CHITOPORIN"/>
    <property type="match status" value="1"/>
</dbReference>
<evidence type="ECO:0000256" key="3">
    <source>
        <dbReference type="ARBA" id="ARBA00022729"/>
    </source>
</evidence>
<dbReference type="PATRIC" id="fig|1196325.3.peg.5393"/>
<dbReference type="KEGG" id="ppx:T1E_5434"/>
<dbReference type="InterPro" id="IPR005318">
    <property type="entry name" value="OM_porin_bac"/>
</dbReference>
<dbReference type="SUPFAM" id="SSF56935">
    <property type="entry name" value="Porins"/>
    <property type="match status" value="1"/>
</dbReference>
<proteinExistence type="inferred from homology"/>
<dbReference type="Pfam" id="PF03573">
    <property type="entry name" value="OprD"/>
    <property type="match status" value="1"/>
</dbReference>